<organism evidence="1 2">
    <name type="scientific">Clostridium botulinum B2 450</name>
    <dbReference type="NCBI Taxonomy" id="1379739"/>
    <lineage>
        <taxon>Bacteria</taxon>
        <taxon>Bacillati</taxon>
        <taxon>Bacillota</taxon>
        <taxon>Clostridia</taxon>
        <taxon>Eubacteriales</taxon>
        <taxon>Clostridiaceae</taxon>
        <taxon>Clostridium</taxon>
    </lineage>
</organism>
<reference evidence="1 2" key="1">
    <citation type="submission" date="2014-06" db="EMBL/GenBank/DDBJ databases">
        <title>Genome characterization of distinct group I Clostridium botulinum lineages.</title>
        <authorList>
            <person name="Giordani F."/>
            <person name="Anselmo A."/>
            <person name="Fillo S."/>
            <person name="Palozzi A.M."/>
            <person name="Fortunato A."/>
            <person name="Gentile B."/>
            <person name="Ciammaruconi A."/>
            <person name="Anniballi F."/>
            <person name="De Medici D."/>
            <person name="Lista F."/>
        </authorList>
    </citation>
    <scope>NUCLEOTIDE SEQUENCE [LARGE SCALE GENOMIC DNA]</scope>
    <source>
        <strain evidence="1 2">B2 450</strain>
    </source>
</reference>
<evidence type="ECO:0000313" key="1">
    <source>
        <dbReference type="EMBL" id="KIS22591.1"/>
    </source>
</evidence>
<dbReference type="Proteomes" id="UP000032250">
    <property type="component" value="Unassembled WGS sequence"/>
</dbReference>
<dbReference type="EMBL" id="JXSU01000007">
    <property type="protein sequence ID" value="KIS22591.1"/>
    <property type="molecule type" value="Genomic_DNA"/>
</dbReference>
<evidence type="ECO:0008006" key="3">
    <source>
        <dbReference type="Google" id="ProtNLM"/>
    </source>
</evidence>
<dbReference type="InterPro" id="IPR027601">
    <property type="entry name" value="Clo7Bot_mod_Cys"/>
</dbReference>
<comment type="caution">
    <text evidence="1">The sequence shown here is derived from an EMBL/GenBank/DDBJ whole genome shotgun (WGS) entry which is preliminary data.</text>
</comment>
<dbReference type="AlphaFoldDB" id="A0A0D1BV04"/>
<evidence type="ECO:0000313" key="2">
    <source>
        <dbReference type="Proteomes" id="UP000032250"/>
    </source>
</evidence>
<dbReference type="RefSeq" id="WP_003493127.1">
    <property type="nucleotide sequence ID" value="NZ_JXSU01000007.1"/>
</dbReference>
<name>A0A0D1BV04_CLOBO</name>
<dbReference type="HOGENOM" id="CLU_219022_0_0_9"/>
<dbReference type="GeneID" id="44146701"/>
<accession>A0A0D1BV04</accession>
<gene>
    <name evidence="1" type="ORF">N495_02960</name>
</gene>
<dbReference type="PATRIC" id="fig|1379739.3.peg.903"/>
<proteinExistence type="predicted"/>
<dbReference type="NCBIfam" id="TIGR04333">
    <property type="entry name" value="Clo7Bot_mod_Cys"/>
    <property type="match status" value="1"/>
</dbReference>
<sequence length="34" mass="3728">MKYIKEPAKKFSQGYCVVCSGNCVNNCVGQSVWG</sequence>
<protein>
    <recommendedName>
        <fullName evidence="3">Clo7bot family Cys-rich peptide</fullName>
    </recommendedName>
</protein>